<evidence type="ECO:0000256" key="5">
    <source>
        <dbReference type="ARBA" id="ARBA00022741"/>
    </source>
</evidence>
<keyword evidence="4" id="KW-0808">Transferase</keyword>
<evidence type="ECO:0000313" key="11">
    <source>
        <dbReference type="EMBL" id="SDF30319.1"/>
    </source>
</evidence>
<dbReference type="RefSeq" id="WP_074539069.1">
    <property type="nucleotide sequence ID" value="NZ_FNBD01000011.1"/>
</dbReference>
<evidence type="ECO:0000313" key="12">
    <source>
        <dbReference type="Proteomes" id="UP000182114"/>
    </source>
</evidence>
<dbReference type="InterPro" id="IPR011990">
    <property type="entry name" value="TPR-like_helical_dom_sf"/>
</dbReference>
<dbReference type="Gene3D" id="3.30.450.20">
    <property type="entry name" value="PAS domain"/>
    <property type="match status" value="1"/>
</dbReference>
<evidence type="ECO:0000256" key="1">
    <source>
        <dbReference type="ARBA" id="ARBA00000085"/>
    </source>
</evidence>
<gene>
    <name evidence="11" type="ORF">SAMN04487992_1115</name>
</gene>
<dbReference type="Proteomes" id="UP000182114">
    <property type="component" value="Unassembled WGS sequence"/>
</dbReference>
<evidence type="ECO:0000256" key="9">
    <source>
        <dbReference type="SAM" id="Phobius"/>
    </source>
</evidence>
<evidence type="ECO:0000256" key="2">
    <source>
        <dbReference type="ARBA" id="ARBA00012438"/>
    </source>
</evidence>
<dbReference type="Gene3D" id="3.30.565.10">
    <property type="entry name" value="Histidine kinase-like ATPase, C-terminal domain"/>
    <property type="match status" value="1"/>
</dbReference>
<dbReference type="PROSITE" id="PS51257">
    <property type="entry name" value="PROKAR_LIPOPROTEIN"/>
    <property type="match status" value="1"/>
</dbReference>
<evidence type="ECO:0000256" key="4">
    <source>
        <dbReference type="ARBA" id="ARBA00022679"/>
    </source>
</evidence>
<keyword evidence="9" id="KW-0812">Transmembrane</keyword>
<keyword evidence="7" id="KW-0067">ATP-binding</keyword>
<proteinExistence type="predicted"/>
<dbReference type="GO" id="GO:0005524">
    <property type="term" value="F:ATP binding"/>
    <property type="evidence" value="ECO:0007669"/>
    <property type="project" value="UniProtKB-KW"/>
</dbReference>
<feature type="transmembrane region" description="Helical" evidence="9">
    <location>
        <begin position="498"/>
        <end position="517"/>
    </location>
</feature>
<dbReference type="Pfam" id="PF02518">
    <property type="entry name" value="HATPase_c"/>
    <property type="match status" value="1"/>
</dbReference>
<dbReference type="AlphaFoldDB" id="A0A1G7K0I4"/>
<evidence type="ECO:0000256" key="8">
    <source>
        <dbReference type="SAM" id="Coils"/>
    </source>
</evidence>
<dbReference type="SMART" id="SM00387">
    <property type="entry name" value="HATPase_c"/>
    <property type="match status" value="1"/>
</dbReference>
<keyword evidence="6 11" id="KW-0418">Kinase</keyword>
<comment type="catalytic activity">
    <reaction evidence="1">
        <text>ATP + protein L-histidine = ADP + protein N-phospho-L-histidine.</text>
        <dbReference type="EC" id="2.7.13.3"/>
    </reaction>
</comment>
<evidence type="ECO:0000256" key="7">
    <source>
        <dbReference type="ARBA" id="ARBA00022840"/>
    </source>
</evidence>
<dbReference type="PANTHER" id="PTHR41523">
    <property type="entry name" value="TWO-COMPONENT SYSTEM SENSOR PROTEIN"/>
    <property type="match status" value="1"/>
</dbReference>
<evidence type="ECO:0000259" key="10">
    <source>
        <dbReference type="SMART" id="SM00387"/>
    </source>
</evidence>
<name>A0A1G7K0I4_9FLAO</name>
<dbReference type="Gene3D" id="1.25.40.10">
    <property type="entry name" value="Tetratricopeptide repeat domain"/>
    <property type="match status" value="3"/>
</dbReference>
<dbReference type="InterPro" id="IPR036890">
    <property type="entry name" value="HATPase_C_sf"/>
</dbReference>
<dbReference type="Pfam" id="PF07568">
    <property type="entry name" value="HisKA_2"/>
    <property type="match status" value="1"/>
</dbReference>
<evidence type="ECO:0000256" key="6">
    <source>
        <dbReference type="ARBA" id="ARBA00022777"/>
    </source>
</evidence>
<reference evidence="12" key="1">
    <citation type="submission" date="2016-10" db="EMBL/GenBank/DDBJ databases">
        <authorList>
            <person name="Varghese N."/>
            <person name="Submissions S."/>
        </authorList>
    </citation>
    <scope>NUCLEOTIDE SEQUENCE [LARGE SCALE GENOMIC DNA]</scope>
    <source>
        <strain evidence="12">DSM 24729</strain>
    </source>
</reference>
<evidence type="ECO:0000256" key="3">
    <source>
        <dbReference type="ARBA" id="ARBA00022553"/>
    </source>
</evidence>
<keyword evidence="3" id="KW-0597">Phosphoprotein</keyword>
<feature type="domain" description="Histidine kinase/HSP90-like ATPase" evidence="10">
    <location>
        <begin position="649"/>
        <end position="746"/>
    </location>
</feature>
<keyword evidence="12" id="KW-1185">Reference proteome</keyword>
<dbReference type="SUPFAM" id="SSF55874">
    <property type="entry name" value="ATPase domain of HSP90 chaperone/DNA topoisomerase II/histidine kinase"/>
    <property type="match status" value="1"/>
</dbReference>
<dbReference type="GO" id="GO:0004673">
    <property type="term" value="F:protein histidine kinase activity"/>
    <property type="evidence" value="ECO:0007669"/>
    <property type="project" value="UniProtKB-EC"/>
</dbReference>
<keyword evidence="9" id="KW-1133">Transmembrane helix</keyword>
<feature type="coiled-coil region" evidence="8">
    <location>
        <begin position="527"/>
        <end position="554"/>
    </location>
</feature>
<organism evidence="11 12">
    <name type="scientific">Cellulophaga baltica</name>
    <dbReference type="NCBI Taxonomy" id="76594"/>
    <lineage>
        <taxon>Bacteria</taxon>
        <taxon>Pseudomonadati</taxon>
        <taxon>Bacteroidota</taxon>
        <taxon>Flavobacteriia</taxon>
        <taxon>Flavobacteriales</taxon>
        <taxon>Flavobacteriaceae</taxon>
        <taxon>Cellulophaga</taxon>
    </lineage>
</organism>
<dbReference type="InterPro" id="IPR003594">
    <property type="entry name" value="HATPase_dom"/>
</dbReference>
<sequence length="749" mass="87132">MGKNYRFLLPLLLFLILACQKKTQRQEEALDFQHPRVKADIDSIEDLLASGRNYLYKPFSYKVDLDSANYYFEKALKLSNKIGNDKYIHETYFFYGEIGFEEKDFQKAELYYHKAIAYYHRTKQLKKEAETLSELGIRIHSILNLKNPLKERNVDYFTRALKLYKILGLKEKEITTIKNIADVHLNEGKLDEAENELIHVVDEYEKIGFIGVHHTYNLLTVINRLQGDFNKALFYALKGVDGMIETNDIRFESYFYSIVADNYRELGVHEKSILWYRKALKNYDTNTYLGTNDLYRYLNYLCSELITVHKNEEARLLIHEVYKNRPPKTFYDRAIYASVNAKYFCAINDYENAEIEYLTMMDFFKKIKDDVYLVLVSEANLEVGAFYLDRRQYEKAKTYLLESLNVPSGIAAKSKIKEANLLLFKIDSAQGSFLEAIKRYQNYKQLNDLIFNETKSRQIEEIQIQYETEKKENEIKQLTNDGLLQSSKLRKTTITKNYIFGGLILFVIVSILLYKSYSHKQKSNRKLTSQKGEIAQQNASLQKLLNEKEWLLKEVHHRVKNNLQIVMSLLNTQSDYINSEEALIAIRNSQNRLYAISLIHQKLYKNENITQILMSSYIEDLIAYLVDSFDLLDSVEFIFNMDDTLLDEQQSVPVGLILNEAITNAIKYAFPHKGEGIIEIGLKTIENTCFILIKDSGIGLPKDFDFRNTTSLGMSLIKGLSEQLGGTCIIKNCDGVAIEINFDTEIKNF</sequence>
<dbReference type="EMBL" id="FNBD01000011">
    <property type="protein sequence ID" value="SDF30319.1"/>
    <property type="molecule type" value="Genomic_DNA"/>
</dbReference>
<keyword evidence="8" id="KW-0175">Coiled coil</keyword>
<dbReference type="PANTHER" id="PTHR41523:SF8">
    <property type="entry name" value="ETHYLENE RESPONSE SENSOR PROTEIN"/>
    <property type="match status" value="1"/>
</dbReference>
<dbReference type="SUPFAM" id="SSF48452">
    <property type="entry name" value="TPR-like"/>
    <property type="match status" value="2"/>
</dbReference>
<protein>
    <recommendedName>
        <fullName evidence="2">histidine kinase</fullName>
        <ecNumber evidence="2">2.7.13.3</ecNumber>
    </recommendedName>
</protein>
<dbReference type="InterPro" id="IPR011495">
    <property type="entry name" value="Sig_transdc_His_kin_sub2_dim/P"/>
</dbReference>
<dbReference type="EC" id="2.7.13.3" evidence="2"/>
<accession>A0A1G7K0I4</accession>
<keyword evidence="9" id="KW-0472">Membrane</keyword>
<dbReference type="eggNOG" id="COG3920">
    <property type="taxonomic scope" value="Bacteria"/>
</dbReference>
<keyword evidence="5" id="KW-0547">Nucleotide-binding</keyword>